<name>A0ABT7A2Q3_9ACTN</name>
<comment type="caution">
    <text evidence="2">The sequence shown here is derived from an EMBL/GenBank/DDBJ whole genome shotgun (WGS) entry which is preliminary data.</text>
</comment>
<accession>A0ABT7A2Q3</accession>
<evidence type="ECO:0000313" key="2">
    <source>
        <dbReference type="EMBL" id="MDJ1134893.1"/>
    </source>
</evidence>
<dbReference type="EMBL" id="JANCPR020000024">
    <property type="protein sequence ID" value="MDJ1134893.1"/>
    <property type="molecule type" value="Genomic_DNA"/>
</dbReference>
<sequence length="59" mass="5995">MSTRTQALRRAVEHPLVRLAAVALLQAAAEHLAQPRTATGTGPRAGSGSCARACGRAAS</sequence>
<evidence type="ECO:0000313" key="3">
    <source>
        <dbReference type="Proteomes" id="UP001214441"/>
    </source>
</evidence>
<dbReference type="RefSeq" id="WP_274045735.1">
    <property type="nucleotide sequence ID" value="NZ_JANCPR020000024.1"/>
</dbReference>
<organism evidence="2 3">
    <name type="scientific">Streptomyces iconiensis</name>
    <dbReference type="NCBI Taxonomy" id="1384038"/>
    <lineage>
        <taxon>Bacteria</taxon>
        <taxon>Bacillati</taxon>
        <taxon>Actinomycetota</taxon>
        <taxon>Actinomycetes</taxon>
        <taxon>Kitasatosporales</taxon>
        <taxon>Streptomycetaceae</taxon>
        <taxon>Streptomyces</taxon>
    </lineage>
</organism>
<reference evidence="2 3" key="1">
    <citation type="submission" date="2023-05" db="EMBL/GenBank/DDBJ databases">
        <title>Streptantibioticus silvisoli sp. nov., acidotolerant actinomycetes 1 from pine litter.</title>
        <authorList>
            <person name="Swiecimska M."/>
            <person name="Golinska P."/>
            <person name="Sangal V."/>
            <person name="Wachnowicz B."/>
            <person name="Goodfellow M."/>
        </authorList>
    </citation>
    <scope>NUCLEOTIDE SEQUENCE [LARGE SCALE GENOMIC DNA]</scope>
    <source>
        <strain evidence="2 3">DSM 42109</strain>
    </source>
</reference>
<gene>
    <name evidence="2" type="ORF">NMN56_023625</name>
</gene>
<dbReference type="Proteomes" id="UP001214441">
    <property type="component" value="Unassembled WGS sequence"/>
</dbReference>
<proteinExistence type="predicted"/>
<feature type="region of interest" description="Disordered" evidence="1">
    <location>
        <begin position="35"/>
        <end position="59"/>
    </location>
</feature>
<evidence type="ECO:0000256" key="1">
    <source>
        <dbReference type="SAM" id="MobiDB-lite"/>
    </source>
</evidence>
<protein>
    <submittedName>
        <fullName evidence="2">Uncharacterized protein</fullName>
    </submittedName>
</protein>
<keyword evidence="3" id="KW-1185">Reference proteome</keyword>